<accession>A0AAN0T2X1</accession>
<keyword evidence="1" id="KW-1133">Transmembrane helix</keyword>
<reference evidence="3" key="1">
    <citation type="submission" date="2015-01" db="EMBL/GenBank/DDBJ databases">
        <title>Comparative genome analysis of Bacillus coagulans HM-08, Clostridium butyricum HM-68, Bacillus subtilis HM-66 and Bacillus paralicheniformis BL-09.</title>
        <authorList>
            <person name="Zhang H."/>
        </authorList>
    </citation>
    <scope>NUCLEOTIDE SEQUENCE [LARGE SCALE GENOMIC DNA]</scope>
    <source>
        <strain evidence="3">HM-08</strain>
    </source>
</reference>
<keyword evidence="1" id="KW-0812">Transmembrane</keyword>
<sequence>MNHITNNCLSIISPFSLFVFVYILNVYEAITREKTIDRPSELPYFTSQNPRKYYMYIIFIFNKKVLLLKSFFIKISYRKRRFEEGYRKKLIERKIAEGTNAAKSFLSNTT</sequence>
<evidence type="ECO:0000256" key="1">
    <source>
        <dbReference type="SAM" id="Phobius"/>
    </source>
</evidence>
<keyword evidence="3" id="KW-1185">Reference proteome</keyword>
<proteinExistence type="predicted"/>
<evidence type="ECO:0000313" key="3">
    <source>
        <dbReference type="Proteomes" id="UP000032024"/>
    </source>
</evidence>
<gene>
    <name evidence="2" type="ORF">SB48_HM08orf01611</name>
</gene>
<dbReference type="Proteomes" id="UP000032024">
    <property type="component" value="Chromosome"/>
</dbReference>
<name>A0AAN0T2X1_HEYCO</name>
<organism evidence="2 3">
    <name type="scientific">Heyndrickxia coagulans</name>
    <name type="common">Weizmannia coagulans</name>
    <dbReference type="NCBI Taxonomy" id="1398"/>
    <lineage>
        <taxon>Bacteria</taxon>
        <taxon>Bacillati</taxon>
        <taxon>Bacillota</taxon>
        <taxon>Bacilli</taxon>
        <taxon>Bacillales</taxon>
        <taxon>Bacillaceae</taxon>
        <taxon>Heyndrickxia</taxon>
    </lineage>
</organism>
<keyword evidence="1" id="KW-0472">Membrane</keyword>
<feature type="transmembrane region" description="Helical" evidence="1">
    <location>
        <begin position="7"/>
        <end position="27"/>
    </location>
</feature>
<evidence type="ECO:0000313" key="2">
    <source>
        <dbReference type="EMBL" id="AJO21847.1"/>
    </source>
</evidence>
<protein>
    <submittedName>
        <fullName evidence="2">Uncharacterized protein</fullName>
    </submittedName>
</protein>
<dbReference type="EMBL" id="CP010525">
    <property type="protein sequence ID" value="AJO21847.1"/>
    <property type="molecule type" value="Genomic_DNA"/>
</dbReference>
<feature type="transmembrane region" description="Helical" evidence="1">
    <location>
        <begin position="53"/>
        <end position="72"/>
    </location>
</feature>
<dbReference type="AlphaFoldDB" id="A0AAN0T2X1"/>